<feature type="domain" description="ABC transmembrane type-1" evidence="7">
    <location>
        <begin position="50"/>
        <end position="228"/>
    </location>
</feature>
<dbReference type="PROSITE" id="PS50928">
    <property type="entry name" value="ABC_TM1"/>
    <property type="match status" value="1"/>
</dbReference>
<feature type="transmembrane region" description="Helical" evidence="6">
    <location>
        <begin position="93"/>
        <end position="120"/>
    </location>
</feature>
<dbReference type="CDD" id="cd06261">
    <property type="entry name" value="TM_PBP2"/>
    <property type="match status" value="1"/>
</dbReference>
<evidence type="ECO:0000256" key="2">
    <source>
        <dbReference type="ARBA" id="ARBA00022448"/>
    </source>
</evidence>
<dbReference type="Gene3D" id="1.10.3720.10">
    <property type="entry name" value="MetI-like"/>
    <property type="match status" value="1"/>
</dbReference>
<comment type="subcellular location">
    <subcellularLocation>
        <location evidence="6">Cell membrane</location>
        <topology evidence="6">Multi-pass membrane protein</topology>
    </subcellularLocation>
    <subcellularLocation>
        <location evidence="1">Membrane</location>
        <topology evidence="1">Multi-pass membrane protein</topology>
    </subcellularLocation>
</comment>
<dbReference type="EMBL" id="CADCVL010000030">
    <property type="protein sequence ID" value="CAA9464837.1"/>
    <property type="molecule type" value="Genomic_DNA"/>
</dbReference>
<evidence type="ECO:0000256" key="5">
    <source>
        <dbReference type="ARBA" id="ARBA00023136"/>
    </source>
</evidence>
<keyword evidence="4 6" id="KW-1133">Transmembrane helix</keyword>
<feature type="non-terminal residue" evidence="8">
    <location>
        <position position="1"/>
    </location>
</feature>
<dbReference type="SUPFAM" id="SSF161098">
    <property type="entry name" value="MetI-like"/>
    <property type="match status" value="1"/>
</dbReference>
<evidence type="ECO:0000256" key="4">
    <source>
        <dbReference type="ARBA" id="ARBA00022989"/>
    </source>
</evidence>
<gene>
    <name evidence="8" type="ORF">AVDCRST_MAG65-170</name>
</gene>
<evidence type="ECO:0000256" key="6">
    <source>
        <dbReference type="RuleBase" id="RU363032"/>
    </source>
</evidence>
<dbReference type="InterPro" id="IPR051204">
    <property type="entry name" value="ABC_transp_perm/SBD"/>
</dbReference>
<reference evidence="8" key="1">
    <citation type="submission" date="2020-02" db="EMBL/GenBank/DDBJ databases">
        <authorList>
            <person name="Meier V. D."/>
        </authorList>
    </citation>
    <scope>NUCLEOTIDE SEQUENCE</scope>
    <source>
        <strain evidence="8">AVDCRST_MAG65</strain>
    </source>
</reference>
<dbReference type="Pfam" id="PF00528">
    <property type="entry name" value="BPD_transp_1"/>
    <property type="match status" value="1"/>
</dbReference>
<accession>A0A6J4R5J8</accession>
<sequence>AQGVTCPPAPRDAGAFADAFDFIFSERESISGGVCVGGFGELADLTASHMAVSVIALLIAVLITVPVGLWLGHIGKGEFLAVSLSNVGRAVPTLALLAFFVAFLGIGFTNVVAALTLLAIPPILTNTYVGVRQVNRESVDAARGMGLTESQIVRKVELPLSLPSIFGGIRTSAVAVVATATIAPLANVRSLGNPILEPQAYGDAGQLGAAIVVAVITLITDAGLGGVQRAVTPTGLKIAGHQPTTSRLPIPIRRRTRTA</sequence>
<dbReference type="PANTHER" id="PTHR30177:SF33">
    <property type="entry name" value="POSSIBLE OSMOPROTECTANT (GLYCINE BETAINE_CARNITINE_CHOLINE_L-PROLINE) TRANSPORT INTEGRAL MEMBRANE PROTEIN ABC TRANSPORTER PROZ"/>
    <property type="match status" value="1"/>
</dbReference>
<feature type="transmembrane region" description="Helical" evidence="6">
    <location>
        <begin position="50"/>
        <end position="72"/>
    </location>
</feature>
<organism evidence="8">
    <name type="scientific">uncultured Solirubrobacteraceae bacterium</name>
    <dbReference type="NCBI Taxonomy" id="1162706"/>
    <lineage>
        <taxon>Bacteria</taxon>
        <taxon>Bacillati</taxon>
        <taxon>Actinomycetota</taxon>
        <taxon>Thermoleophilia</taxon>
        <taxon>Solirubrobacterales</taxon>
        <taxon>Solirubrobacteraceae</taxon>
        <taxon>environmental samples</taxon>
    </lineage>
</organism>
<dbReference type="GO" id="GO:0055085">
    <property type="term" value="P:transmembrane transport"/>
    <property type="evidence" value="ECO:0007669"/>
    <property type="project" value="InterPro"/>
</dbReference>
<keyword evidence="5 6" id="KW-0472">Membrane</keyword>
<evidence type="ECO:0000313" key="8">
    <source>
        <dbReference type="EMBL" id="CAA9464837.1"/>
    </source>
</evidence>
<dbReference type="InterPro" id="IPR035906">
    <property type="entry name" value="MetI-like_sf"/>
</dbReference>
<dbReference type="InterPro" id="IPR000515">
    <property type="entry name" value="MetI-like"/>
</dbReference>
<name>A0A6J4R5J8_9ACTN</name>
<keyword evidence="2 6" id="KW-0813">Transport</keyword>
<proteinExistence type="inferred from homology"/>
<evidence type="ECO:0000259" key="7">
    <source>
        <dbReference type="PROSITE" id="PS50928"/>
    </source>
</evidence>
<dbReference type="GO" id="GO:0031460">
    <property type="term" value="P:glycine betaine transport"/>
    <property type="evidence" value="ECO:0007669"/>
    <property type="project" value="TreeGrafter"/>
</dbReference>
<dbReference type="PANTHER" id="PTHR30177">
    <property type="entry name" value="GLYCINE BETAINE/L-PROLINE TRANSPORT SYSTEM PERMEASE PROTEIN PROW"/>
    <property type="match status" value="1"/>
</dbReference>
<evidence type="ECO:0000256" key="3">
    <source>
        <dbReference type="ARBA" id="ARBA00022692"/>
    </source>
</evidence>
<dbReference type="AlphaFoldDB" id="A0A6J4R5J8"/>
<evidence type="ECO:0000256" key="1">
    <source>
        <dbReference type="ARBA" id="ARBA00004141"/>
    </source>
</evidence>
<protein>
    <submittedName>
        <fullName evidence="8">ABC transporter, permease protein (Cluster 13, osmolytes)</fullName>
    </submittedName>
</protein>
<comment type="similarity">
    <text evidence="6">Belongs to the binding-protein-dependent transport system permease family.</text>
</comment>
<keyword evidence="3 6" id="KW-0812">Transmembrane</keyword>
<dbReference type="GO" id="GO:0005886">
    <property type="term" value="C:plasma membrane"/>
    <property type="evidence" value="ECO:0007669"/>
    <property type="project" value="UniProtKB-SubCell"/>
</dbReference>